<dbReference type="Proteomes" id="UP000704176">
    <property type="component" value="Unassembled WGS sequence"/>
</dbReference>
<feature type="domain" description="Autotransporter" evidence="1">
    <location>
        <begin position="1"/>
        <end position="137"/>
    </location>
</feature>
<evidence type="ECO:0000313" key="2">
    <source>
        <dbReference type="EMBL" id="MBZ6078675.1"/>
    </source>
</evidence>
<dbReference type="Pfam" id="PF03797">
    <property type="entry name" value="Autotransporter"/>
    <property type="match status" value="1"/>
</dbReference>
<dbReference type="PROSITE" id="PS51208">
    <property type="entry name" value="AUTOTRANSPORTER"/>
    <property type="match status" value="1"/>
</dbReference>
<accession>A0ABS7VUE2</accession>
<comment type="caution">
    <text evidence="2">The sequence shown here is derived from an EMBL/GenBank/DDBJ whole genome shotgun (WGS) entry which is preliminary data.</text>
</comment>
<reference evidence="2 3" key="1">
    <citation type="submission" date="2021-09" db="EMBL/GenBank/DDBJ databases">
        <title>The complete genome sequence of a new microorganism.</title>
        <authorList>
            <person name="Zi Z."/>
        </authorList>
    </citation>
    <scope>NUCLEOTIDE SEQUENCE [LARGE SCALE GENOMIC DNA]</scope>
    <source>
        <strain evidence="2 3">WGZ8</strain>
    </source>
</reference>
<proteinExistence type="predicted"/>
<keyword evidence="3" id="KW-1185">Reference proteome</keyword>
<dbReference type="Gene3D" id="2.40.128.130">
    <property type="entry name" value="Autotransporter beta-domain"/>
    <property type="match status" value="1"/>
</dbReference>
<evidence type="ECO:0000313" key="3">
    <source>
        <dbReference type="Proteomes" id="UP000704176"/>
    </source>
</evidence>
<dbReference type="InterPro" id="IPR036709">
    <property type="entry name" value="Autotransporte_beta_dom_sf"/>
</dbReference>
<organism evidence="2 3">
    <name type="scientific">Microvirga puerhi</name>
    <dbReference type="NCBI Taxonomy" id="2876078"/>
    <lineage>
        <taxon>Bacteria</taxon>
        <taxon>Pseudomonadati</taxon>
        <taxon>Pseudomonadota</taxon>
        <taxon>Alphaproteobacteria</taxon>
        <taxon>Hyphomicrobiales</taxon>
        <taxon>Methylobacteriaceae</taxon>
        <taxon>Microvirga</taxon>
    </lineage>
</organism>
<evidence type="ECO:0000259" key="1">
    <source>
        <dbReference type="PROSITE" id="PS51208"/>
    </source>
</evidence>
<dbReference type="InterPro" id="IPR006315">
    <property type="entry name" value="OM_autotransptr_brl_dom"/>
</dbReference>
<dbReference type="SUPFAM" id="SSF103515">
    <property type="entry name" value="Autotransporter"/>
    <property type="match status" value="1"/>
</dbReference>
<dbReference type="NCBIfam" id="TIGR01414">
    <property type="entry name" value="autotrans_barl"/>
    <property type="match status" value="1"/>
</dbReference>
<dbReference type="InterPro" id="IPR005546">
    <property type="entry name" value="Autotransporte_beta"/>
</dbReference>
<dbReference type="EMBL" id="JAIRBM010000021">
    <property type="protein sequence ID" value="MBZ6078675.1"/>
    <property type="molecule type" value="Genomic_DNA"/>
</dbReference>
<gene>
    <name evidence="2" type="ORF">K9B37_20660</name>
</gene>
<sequence>MYGGAGWSGLNLRLGASYAAHDIDITRTVTIRGFADKTSTSYDGWTAQAFGEFGYQLNLGSVTIEPVVNVSIRRSHTDGFVENGGASALAGYAQDYNLGTTTLGVRAEARLSADVPPICVVLWVGGTFMEIWCCRHC</sequence>
<protein>
    <submittedName>
        <fullName evidence="2">Autotransporter outer membrane beta-barrel domain-containing protein</fullName>
    </submittedName>
</protein>
<name>A0ABS7VUE2_9HYPH</name>